<evidence type="ECO:0000313" key="4">
    <source>
        <dbReference type="EMBL" id="MBP1904934.1"/>
    </source>
</evidence>
<evidence type="ECO:0000256" key="2">
    <source>
        <dbReference type="SAM" id="Phobius"/>
    </source>
</evidence>
<dbReference type="CDD" id="cd12797">
    <property type="entry name" value="M23_peptidase"/>
    <property type="match status" value="1"/>
</dbReference>
<dbReference type="PANTHER" id="PTHR21666">
    <property type="entry name" value="PEPTIDASE-RELATED"/>
    <property type="match status" value="1"/>
</dbReference>
<accession>A0ABS4FR92</accession>
<dbReference type="InterPro" id="IPR016047">
    <property type="entry name" value="M23ase_b-sheet_dom"/>
</dbReference>
<keyword evidence="2" id="KW-1133">Transmembrane helix</keyword>
<dbReference type="EMBL" id="JAGGKG010000006">
    <property type="protein sequence ID" value="MBP1904934.1"/>
    <property type="molecule type" value="Genomic_DNA"/>
</dbReference>
<protein>
    <submittedName>
        <fullName evidence="4">Stage IV sporulation protein FA</fullName>
    </submittedName>
</protein>
<keyword evidence="2" id="KW-0812">Transmembrane</keyword>
<gene>
    <name evidence="4" type="ORF">J2Z32_001559</name>
</gene>
<keyword evidence="5" id="KW-1185">Reference proteome</keyword>
<dbReference type="Gene3D" id="2.70.70.10">
    <property type="entry name" value="Glucose Permease (Domain IIA)"/>
    <property type="match status" value="1"/>
</dbReference>
<dbReference type="InterPro" id="IPR050570">
    <property type="entry name" value="Cell_wall_metabolism_enzyme"/>
</dbReference>
<name>A0ABS4FR92_9BACL</name>
<sequence length="299" mass="33229">MEDIKSNVKKRRDERIRQLTAGDIVRELPISPISPMSHPADSRASATTPSTTKHSSSTSFSSMEADPELAWKHNNPWKNKFENDVPDKPTRKKSYFWRGQGIRLLVSVIIFAGIYGIQNVQTSWSFPVQSVIVQSLTHEMDFSKVEVWYEDTFGGSPSFIPIFKHNDPQGVKVEGKAGFVTPLQGKIVSSFAVSMKGIEILPNDKSASSINVQSISTGRVIAINQDAVTGKTVVIQHTGGYISSYGRMEQVFVQKNDWIEGGEWIGSLPATTSNPQATLYFSIEKDKKFIDPTDVIMID</sequence>
<dbReference type="InterPro" id="IPR011055">
    <property type="entry name" value="Dup_hybrid_motif"/>
</dbReference>
<evidence type="ECO:0000259" key="3">
    <source>
        <dbReference type="Pfam" id="PF01551"/>
    </source>
</evidence>
<proteinExistence type="predicted"/>
<feature type="compositionally biased region" description="Low complexity" evidence="1">
    <location>
        <begin position="45"/>
        <end position="62"/>
    </location>
</feature>
<dbReference type="RefSeq" id="WP_210088609.1">
    <property type="nucleotide sequence ID" value="NZ_JAGGKG010000006.1"/>
</dbReference>
<dbReference type="SUPFAM" id="SSF51261">
    <property type="entry name" value="Duplicated hybrid motif"/>
    <property type="match status" value="1"/>
</dbReference>
<feature type="domain" description="M23ase beta-sheet core" evidence="3">
    <location>
        <begin position="210"/>
        <end position="292"/>
    </location>
</feature>
<comment type="caution">
    <text evidence="4">The sequence shown here is derived from an EMBL/GenBank/DDBJ whole genome shotgun (WGS) entry which is preliminary data.</text>
</comment>
<dbReference type="Proteomes" id="UP001519272">
    <property type="component" value="Unassembled WGS sequence"/>
</dbReference>
<reference evidence="4 5" key="1">
    <citation type="submission" date="2021-03" db="EMBL/GenBank/DDBJ databases">
        <title>Genomic Encyclopedia of Type Strains, Phase IV (KMG-IV): sequencing the most valuable type-strain genomes for metagenomic binning, comparative biology and taxonomic classification.</title>
        <authorList>
            <person name="Goeker M."/>
        </authorList>
    </citation>
    <scope>NUCLEOTIDE SEQUENCE [LARGE SCALE GENOMIC DNA]</scope>
    <source>
        <strain evidence="4 5">DSM 14349</strain>
    </source>
</reference>
<evidence type="ECO:0000256" key="1">
    <source>
        <dbReference type="SAM" id="MobiDB-lite"/>
    </source>
</evidence>
<feature type="region of interest" description="Disordered" evidence="1">
    <location>
        <begin position="27"/>
        <end position="65"/>
    </location>
</feature>
<dbReference type="PANTHER" id="PTHR21666:SF274">
    <property type="entry name" value="STAGE IV SPORULATION PROTEIN FA"/>
    <property type="match status" value="1"/>
</dbReference>
<organism evidence="4 5">
    <name type="scientific">Paenibacillus turicensis</name>
    <dbReference type="NCBI Taxonomy" id="160487"/>
    <lineage>
        <taxon>Bacteria</taxon>
        <taxon>Bacillati</taxon>
        <taxon>Bacillota</taxon>
        <taxon>Bacilli</taxon>
        <taxon>Bacillales</taxon>
        <taxon>Paenibacillaceae</taxon>
        <taxon>Paenibacillus</taxon>
    </lineage>
</organism>
<keyword evidence="2" id="KW-0472">Membrane</keyword>
<evidence type="ECO:0000313" key="5">
    <source>
        <dbReference type="Proteomes" id="UP001519272"/>
    </source>
</evidence>
<dbReference type="Pfam" id="PF01551">
    <property type="entry name" value="Peptidase_M23"/>
    <property type="match status" value="1"/>
</dbReference>
<feature type="transmembrane region" description="Helical" evidence="2">
    <location>
        <begin position="101"/>
        <end position="117"/>
    </location>
</feature>